<comment type="similarity">
    <text evidence="1">Belongs to the NAD(P)-dependent epimerase/dehydratase family.</text>
</comment>
<name>A0A699ZLV1_HAELA</name>
<dbReference type="Pfam" id="PF01370">
    <property type="entry name" value="Epimerase"/>
    <property type="match status" value="1"/>
</dbReference>
<evidence type="ECO:0000313" key="3">
    <source>
        <dbReference type="EMBL" id="GFH23633.1"/>
    </source>
</evidence>
<evidence type="ECO:0000313" key="4">
    <source>
        <dbReference type="Proteomes" id="UP000485058"/>
    </source>
</evidence>
<comment type="caution">
    <text evidence="3">The sequence shown here is derived from an EMBL/GenBank/DDBJ whole genome shotgun (WGS) entry which is preliminary data.</text>
</comment>
<keyword evidence="4" id="KW-1185">Reference proteome</keyword>
<proteinExistence type="inferred from homology"/>
<dbReference type="Proteomes" id="UP000485058">
    <property type="component" value="Unassembled WGS sequence"/>
</dbReference>
<dbReference type="PANTHER" id="PTHR43725:SF53">
    <property type="entry name" value="UDP-ARABINOSE 4-EPIMERASE 1"/>
    <property type="match status" value="1"/>
</dbReference>
<dbReference type="Gene3D" id="3.40.50.720">
    <property type="entry name" value="NAD(P)-binding Rossmann-like Domain"/>
    <property type="match status" value="1"/>
</dbReference>
<sequence length="251" mass="28091">MADPVLYYKNITSTTTFLLDVMRELGIKQLVYSSTCAVYGNQEVLPITELSPPKPINPYGEAKLMAERVINAAMKADSSLQAIILRYFNVYGSDPQGRLGEWPRPELRHHSRISGACLDAAMGLVPSVTIKGTQHPTADGSCVRDYVHVSDLVEAHLRAMQHLDNPAPVLNIGSGHPVSVKQFVVEQAEARQGDYAEVWAKIDRIQEAFDWSPRYTDVVEGLRHAWQWRLRHPQGYEKHSDDSMADGHDIS</sequence>
<dbReference type="AlphaFoldDB" id="A0A699ZLV1"/>
<dbReference type="EMBL" id="BLLF01002319">
    <property type="protein sequence ID" value="GFH23633.1"/>
    <property type="molecule type" value="Genomic_DNA"/>
</dbReference>
<dbReference type="PANTHER" id="PTHR43725">
    <property type="entry name" value="UDP-GLUCOSE 4-EPIMERASE"/>
    <property type="match status" value="1"/>
</dbReference>
<reference evidence="3 4" key="1">
    <citation type="submission" date="2020-02" db="EMBL/GenBank/DDBJ databases">
        <title>Draft genome sequence of Haematococcus lacustris strain NIES-144.</title>
        <authorList>
            <person name="Morimoto D."/>
            <person name="Nakagawa S."/>
            <person name="Yoshida T."/>
            <person name="Sawayama S."/>
        </authorList>
    </citation>
    <scope>NUCLEOTIDE SEQUENCE [LARGE SCALE GENOMIC DNA]</scope>
    <source>
        <strain evidence="3 4">NIES-144</strain>
    </source>
</reference>
<dbReference type="InterPro" id="IPR001509">
    <property type="entry name" value="Epimerase_deHydtase"/>
</dbReference>
<accession>A0A699ZLV1</accession>
<dbReference type="InterPro" id="IPR036291">
    <property type="entry name" value="NAD(P)-bd_dom_sf"/>
</dbReference>
<gene>
    <name evidence="3" type="ORF">HaLaN_21273</name>
</gene>
<evidence type="ECO:0000259" key="2">
    <source>
        <dbReference type="Pfam" id="PF01370"/>
    </source>
</evidence>
<dbReference type="SUPFAM" id="SSF51735">
    <property type="entry name" value="NAD(P)-binding Rossmann-fold domains"/>
    <property type="match status" value="1"/>
</dbReference>
<protein>
    <submittedName>
        <fullName evidence="3">NAD(P)-bd_dom domain-containing protein</fullName>
    </submittedName>
</protein>
<organism evidence="3 4">
    <name type="scientific">Haematococcus lacustris</name>
    <name type="common">Green alga</name>
    <name type="synonym">Haematococcus pluvialis</name>
    <dbReference type="NCBI Taxonomy" id="44745"/>
    <lineage>
        <taxon>Eukaryota</taxon>
        <taxon>Viridiplantae</taxon>
        <taxon>Chlorophyta</taxon>
        <taxon>core chlorophytes</taxon>
        <taxon>Chlorophyceae</taxon>
        <taxon>CS clade</taxon>
        <taxon>Chlamydomonadales</taxon>
        <taxon>Haematococcaceae</taxon>
        <taxon>Haematococcus</taxon>
    </lineage>
</organism>
<dbReference type="Gene3D" id="3.90.25.10">
    <property type="entry name" value="UDP-galactose 4-epimerase, domain 1"/>
    <property type="match status" value="1"/>
</dbReference>
<evidence type="ECO:0000256" key="1">
    <source>
        <dbReference type="ARBA" id="ARBA00007637"/>
    </source>
</evidence>
<feature type="domain" description="NAD-dependent epimerase/dehydratase" evidence="2">
    <location>
        <begin position="2"/>
        <end position="173"/>
    </location>
</feature>